<reference evidence="22" key="1">
    <citation type="submission" date="2019-06" db="EMBL/GenBank/DDBJ databases">
        <authorList>
            <consortium name="Wellcome Sanger Institute Data Sharing"/>
        </authorList>
    </citation>
    <scope>NUCLEOTIDE SEQUENCE [LARGE SCALE GENOMIC DNA]</scope>
</reference>
<dbReference type="GO" id="GO:0030672">
    <property type="term" value="C:synaptic vesicle membrane"/>
    <property type="evidence" value="ECO:0007669"/>
    <property type="project" value="UniProtKB-SubCell"/>
</dbReference>
<dbReference type="InterPro" id="IPR001285">
    <property type="entry name" value="Synaptophysin/porin"/>
</dbReference>
<feature type="region of interest" description="Disordered" evidence="19">
    <location>
        <begin position="229"/>
        <end position="289"/>
    </location>
</feature>
<evidence type="ECO:0000259" key="21">
    <source>
        <dbReference type="PROSITE" id="PS51225"/>
    </source>
</evidence>
<comment type="similarity">
    <text evidence="2">Belongs to the synaptophysin/synaptobrevin family.</text>
</comment>
<dbReference type="PRINTS" id="PR00220">
    <property type="entry name" value="SYNAPTOPHYSN"/>
</dbReference>
<evidence type="ECO:0000313" key="23">
    <source>
        <dbReference type="Proteomes" id="UP000472263"/>
    </source>
</evidence>
<feature type="compositionally biased region" description="Polar residues" evidence="19">
    <location>
        <begin position="251"/>
        <end position="267"/>
    </location>
</feature>
<evidence type="ECO:0000256" key="10">
    <source>
        <dbReference type="ARBA" id="ARBA00022989"/>
    </source>
</evidence>
<dbReference type="InParanoid" id="A0A667ZNA8"/>
<dbReference type="PANTHER" id="PTHR10306:SF10">
    <property type="entry name" value="SYNAPTOPHYSIN"/>
    <property type="match status" value="1"/>
</dbReference>
<evidence type="ECO:0000256" key="9">
    <source>
        <dbReference type="ARBA" id="ARBA00022843"/>
    </source>
</evidence>
<evidence type="ECO:0000256" key="11">
    <source>
        <dbReference type="ARBA" id="ARBA00023018"/>
    </source>
</evidence>
<dbReference type="InterPro" id="IPR008253">
    <property type="entry name" value="Marvel"/>
</dbReference>
<feature type="compositionally biased region" description="Gly residues" evidence="19">
    <location>
        <begin position="268"/>
        <end position="277"/>
    </location>
</feature>
<comment type="subunit">
    <text evidence="17">Homohexamer or homotetramer. Interacts with SRCIN1. Interacts with VAMP2; the interaction is inhibited by interaction of VAPM2 with SEPT8.</text>
</comment>
<evidence type="ECO:0000256" key="3">
    <source>
        <dbReference type="ARBA" id="ARBA00014277"/>
    </source>
</evidence>
<organism evidence="22 23">
    <name type="scientific">Myripristis murdjan</name>
    <name type="common">pinecone soldierfish</name>
    <dbReference type="NCBI Taxonomy" id="586833"/>
    <lineage>
        <taxon>Eukaryota</taxon>
        <taxon>Metazoa</taxon>
        <taxon>Chordata</taxon>
        <taxon>Craniata</taxon>
        <taxon>Vertebrata</taxon>
        <taxon>Euteleostomi</taxon>
        <taxon>Actinopterygii</taxon>
        <taxon>Neopterygii</taxon>
        <taxon>Teleostei</taxon>
        <taxon>Neoteleostei</taxon>
        <taxon>Acanthomorphata</taxon>
        <taxon>Holocentriformes</taxon>
        <taxon>Holocentridae</taxon>
        <taxon>Myripristis</taxon>
    </lineage>
</organism>
<keyword evidence="9" id="KW-0832">Ubl conjugation</keyword>
<dbReference type="Ensembl" id="ENSMMDT00005043207.1">
    <property type="protein sequence ID" value="ENSMMDP00005042352.1"/>
    <property type="gene ID" value="ENSMMDG00005019406.1"/>
</dbReference>
<protein>
    <recommendedName>
        <fullName evidence="3">Synaptophysin</fullName>
    </recommendedName>
</protein>
<dbReference type="AlphaFoldDB" id="A0A667ZNA8"/>
<feature type="transmembrane region" description="Helical" evidence="20">
    <location>
        <begin position="197"/>
        <end position="215"/>
    </location>
</feature>
<feature type="transmembrane region" description="Helical" evidence="20">
    <location>
        <begin position="98"/>
        <end position="120"/>
    </location>
</feature>
<dbReference type="GO" id="GO:0048786">
    <property type="term" value="C:presynaptic active zone"/>
    <property type="evidence" value="ECO:0007669"/>
    <property type="project" value="TreeGrafter"/>
</dbReference>
<proteinExistence type="inferred from homology"/>
<keyword evidence="10 20" id="KW-1133">Transmembrane helix</keyword>
<keyword evidence="23" id="KW-1185">Reference proteome</keyword>
<dbReference type="FunCoup" id="A0A667ZNA8">
    <property type="interactions" value="339"/>
</dbReference>
<comment type="subcellular location">
    <subcellularLocation>
        <location evidence="1">Cytoplasmic vesicle</location>
        <location evidence="1">Secretory vesicle</location>
        <location evidence="1">Synaptic vesicle membrane</location>
        <topology evidence="1">Multi-pass membrane protein</topology>
    </subcellularLocation>
    <subcellularLocation>
        <location evidence="15">Synapse</location>
        <location evidence="15">Synaptosome</location>
    </subcellularLocation>
</comment>
<keyword evidence="6 18" id="KW-0812">Transmembrane</keyword>
<reference evidence="22" key="3">
    <citation type="submission" date="2025-09" db="UniProtKB">
        <authorList>
            <consortium name="Ensembl"/>
        </authorList>
    </citation>
    <scope>IDENTIFICATION</scope>
</reference>
<feature type="transmembrane region" description="Helical" evidence="20">
    <location>
        <begin position="12"/>
        <end position="32"/>
    </location>
</feature>
<dbReference type="PROSITE" id="PS51225">
    <property type="entry name" value="MARVEL"/>
    <property type="match status" value="1"/>
</dbReference>
<evidence type="ECO:0000256" key="19">
    <source>
        <dbReference type="SAM" id="MobiDB-lite"/>
    </source>
</evidence>
<feature type="transmembrane region" description="Helical" evidence="20">
    <location>
        <begin position="132"/>
        <end position="153"/>
    </location>
</feature>
<evidence type="ECO:0000256" key="7">
    <source>
        <dbReference type="ARBA" id="ARBA00022737"/>
    </source>
</evidence>
<evidence type="ECO:0000256" key="16">
    <source>
        <dbReference type="ARBA" id="ARBA00046094"/>
    </source>
</evidence>
<evidence type="ECO:0000256" key="18">
    <source>
        <dbReference type="PROSITE-ProRule" id="PRU00581"/>
    </source>
</evidence>
<keyword evidence="12 18" id="KW-0472">Membrane</keyword>
<evidence type="ECO:0000256" key="20">
    <source>
        <dbReference type="SAM" id="Phobius"/>
    </source>
</evidence>
<sequence length="289" mass="32067">GKILVAQGQFRVIKVPLGFIKVLQWFFAIFAFSTCGSYSGMFKMSVECKNRTESDLSIEVEFEYPFRLHQVYFDAPTCKGGNPERLFLVGDYSSSAEFFVTIGVFAFLYSTAALSIYVFVFDKYKENNKGPLIDLGVTAVFAFMWLVSSAAWAKGLSDVKMATDPDKVITLIDACNNEENRCREVHDPVMSGLNTSVAFGFINLILWAGNLWFVFKETGIIAPFMRAPPPQQKPAAPDAYGQQGAYEQDPYASNQGGYQPDYSQQGYNQGGGGGGGVRGRRRESRCSLY</sequence>
<reference evidence="22" key="2">
    <citation type="submission" date="2025-08" db="UniProtKB">
        <authorList>
            <consortium name="Ensembl"/>
        </authorList>
    </citation>
    <scope>IDENTIFICATION</scope>
</reference>
<evidence type="ECO:0000256" key="13">
    <source>
        <dbReference type="ARBA" id="ARBA00023180"/>
    </source>
</evidence>
<evidence type="ECO:0000256" key="15">
    <source>
        <dbReference type="ARBA" id="ARBA00034102"/>
    </source>
</evidence>
<keyword evidence="5" id="KW-0771">Synaptosome</keyword>
<keyword evidence="8" id="KW-0106">Calcium</keyword>
<name>A0A667ZNA8_9TELE</name>
<evidence type="ECO:0000256" key="12">
    <source>
        <dbReference type="ARBA" id="ARBA00023136"/>
    </source>
</evidence>
<dbReference type="GO" id="GO:0043005">
    <property type="term" value="C:neuron projection"/>
    <property type="evidence" value="ECO:0007669"/>
    <property type="project" value="UniProtKB-KW"/>
</dbReference>
<dbReference type="Proteomes" id="UP000472263">
    <property type="component" value="Chromosome 7"/>
</dbReference>
<evidence type="ECO:0000256" key="2">
    <source>
        <dbReference type="ARBA" id="ARBA00006476"/>
    </source>
</evidence>
<keyword evidence="4" id="KW-0597">Phosphoprotein</keyword>
<feature type="domain" description="MARVEL" evidence="21">
    <location>
        <begin position="12"/>
        <end position="219"/>
    </location>
</feature>
<dbReference type="GeneTree" id="ENSGT01030000234637"/>
<evidence type="ECO:0000256" key="8">
    <source>
        <dbReference type="ARBA" id="ARBA00022837"/>
    </source>
</evidence>
<evidence type="ECO:0000313" key="22">
    <source>
        <dbReference type="Ensembl" id="ENSMMDP00005042352.1"/>
    </source>
</evidence>
<evidence type="ECO:0000256" key="5">
    <source>
        <dbReference type="ARBA" id="ARBA00022599"/>
    </source>
</evidence>
<dbReference type="PANTHER" id="PTHR10306">
    <property type="entry name" value="SYNAPTOPHYSIN"/>
    <property type="match status" value="1"/>
</dbReference>
<keyword evidence="11" id="KW-0770">Synapse</keyword>
<evidence type="ECO:0000256" key="17">
    <source>
        <dbReference type="ARBA" id="ARBA00062829"/>
    </source>
</evidence>
<evidence type="ECO:0000256" key="6">
    <source>
        <dbReference type="ARBA" id="ARBA00022692"/>
    </source>
</evidence>
<keyword evidence="14" id="KW-0968">Cytoplasmic vesicle</keyword>
<evidence type="ECO:0000256" key="14">
    <source>
        <dbReference type="ARBA" id="ARBA00023329"/>
    </source>
</evidence>
<evidence type="ECO:0000256" key="1">
    <source>
        <dbReference type="ARBA" id="ARBA00004644"/>
    </source>
</evidence>
<evidence type="ECO:0000256" key="4">
    <source>
        <dbReference type="ARBA" id="ARBA00022553"/>
    </source>
</evidence>
<accession>A0A667ZNA8</accession>
<dbReference type="Pfam" id="PF01284">
    <property type="entry name" value="MARVEL"/>
    <property type="match status" value="1"/>
</dbReference>
<keyword evidence="7" id="KW-0677">Repeat</keyword>
<comment type="function">
    <text evidence="16">Possibly involved in structural functions as organizing other membrane components or in targeting the vesicles to the plasma membrane. Involved in the regulation of short-term and long-term synaptic plasticity.</text>
</comment>
<keyword evidence="13" id="KW-0325">Glycoprotein</keyword>